<dbReference type="Proteomes" id="UP000307074">
    <property type="component" value="Chromosome"/>
</dbReference>
<evidence type="ECO:0000313" key="1">
    <source>
        <dbReference type="EMBL" id="QCZ53554.1"/>
    </source>
</evidence>
<dbReference type="Pfam" id="PF10934">
    <property type="entry name" value="Sheath_initiator"/>
    <property type="match status" value="1"/>
</dbReference>
<sequence length="134" mass="14988">MELRDLKQDENGDLVIENGEMQTVTGKEELAQGIRTIISNQLGDAPLEPDLGMDYENLIGEDFNEAFAQADFEDAILEQEPRVVAITDTTFNLDHKTRILSVNLKMTVDMNQTGIEDDQEEIEQEVTIDGGNLC</sequence>
<dbReference type="SUPFAM" id="SSF160719">
    <property type="entry name" value="gpW/gp25-like"/>
    <property type="match status" value="1"/>
</dbReference>
<dbReference type="InterPro" id="IPR020288">
    <property type="entry name" value="Sheath_initiator"/>
</dbReference>
<dbReference type="AlphaFoldDB" id="A0A5B7Y072"/>
<dbReference type="EMBL" id="CP031198">
    <property type="protein sequence ID" value="QCZ53554.1"/>
    <property type="molecule type" value="Genomic_DNA"/>
</dbReference>
<reference evidence="1 2" key="1">
    <citation type="submission" date="2018-07" db="EMBL/GenBank/DDBJ databases">
        <authorList>
            <person name="Feyereisen M."/>
        </authorList>
    </citation>
    <scope>NUCLEOTIDE SEQUENCE [LARGE SCALE GENOMIC DNA]</scope>
    <source>
        <strain evidence="1 2">UCCLBBS449</strain>
    </source>
</reference>
<gene>
    <name evidence="1" type="ORF">UCCLBBS449_1619</name>
</gene>
<accession>A0A5B7Y072</accession>
<organism evidence="1 2">
    <name type="scientific">Levilactobacillus brevis</name>
    <name type="common">Lactobacillus brevis</name>
    <dbReference type="NCBI Taxonomy" id="1580"/>
    <lineage>
        <taxon>Bacteria</taxon>
        <taxon>Bacillati</taxon>
        <taxon>Bacillota</taxon>
        <taxon>Bacilli</taxon>
        <taxon>Lactobacillales</taxon>
        <taxon>Lactobacillaceae</taxon>
        <taxon>Levilactobacillus</taxon>
    </lineage>
</organism>
<protein>
    <submittedName>
        <fullName evidence="1">Uncharacterized protein</fullName>
    </submittedName>
</protein>
<dbReference type="Gene3D" id="3.10.450.40">
    <property type="match status" value="1"/>
</dbReference>
<evidence type="ECO:0000313" key="2">
    <source>
        <dbReference type="Proteomes" id="UP000307074"/>
    </source>
</evidence>
<name>A0A5B7Y072_LEVBR</name>
<proteinExistence type="predicted"/>
<dbReference type="RefSeq" id="WP_139592668.1">
    <property type="nucleotide sequence ID" value="NZ_CP031198.1"/>
</dbReference>